<evidence type="ECO:0000256" key="1">
    <source>
        <dbReference type="SAM" id="MobiDB-lite"/>
    </source>
</evidence>
<evidence type="ECO:0000256" key="2">
    <source>
        <dbReference type="SAM" id="SignalP"/>
    </source>
</evidence>
<dbReference type="Proteomes" id="UP000574317">
    <property type="component" value="Unassembled WGS sequence"/>
</dbReference>
<reference evidence="3 4" key="1">
    <citation type="submission" date="2020-05" db="EMBL/GenBank/DDBJ databases">
        <title>Identification and distribution of gene clusters putatively required for synthesis of sphingolipid metabolism inhibitors in phylogenetically diverse species of the filamentous fungus Fusarium.</title>
        <authorList>
            <person name="Kim H.-S."/>
            <person name="Busman M."/>
            <person name="Brown D.W."/>
            <person name="Divon H."/>
            <person name="Uhlig S."/>
            <person name="Proctor R.H."/>
        </authorList>
    </citation>
    <scope>NUCLEOTIDE SEQUENCE [LARGE SCALE GENOMIC DNA]</scope>
    <source>
        <strain evidence="3 4">NRRL 25196</strain>
    </source>
</reference>
<gene>
    <name evidence="3" type="ORF">FNAPI_7324</name>
</gene>
<feature type="region of interest" description="Disordered" evidence="1">
    <location>
        <begin position="142"/>
        <end position="161"/>
    </location>
</feature>
<evidence type="ECO:0000313" key="3">
    <source>
        <dbReference type="EMBL" id="KAF5551718.1"/>
    </source>
</evidence>
<comment type="caution">
    <text evidence="3">The sequence shown here is derived from an EMBL/GenBank/DDBJ whole genome shotgun (WGS) entry which is preliminary data.</text>
</comment>
<feature type="signal peptide" evidence="2">
    <location>
        <begin position="1"/>
        <end position="17"/>
    </location>
</feature>
<accession>A0A8H5JCJ3</accession>
<feature type="compositionally biased region" description="Basic and acidic residues" evidence="1">
    <location>
        <begin position="146"/>
        <end position="161"/>
    </location>
</feature>
<feature type="compositionally biased region" description="Basic and acidic residues" evidence="1">
    <location>
        <begin position="81"/>
        <end position="98"/>
    </location>
</feature>
<organism evidence="3 4">
    <name type="scientific">Fusarium napiforme</name>
    <dbReference type="NCBI Taxonomy" id="42672"/>
    <lineage>
        <taxon>Eukaryota</taxon>
        <taxon>Fungi</taxon>
        <taxon>Dikarya</taxon>
        <taxon>Ascomycota</taxon>
        <taxon>Pezizomycotina</taxon>
        <taxon>Sordariomycetes</taxon>
        <taxon>Hypocreomycetidae</taxon>
        <taxon>Hypocreales</taxon>
        <taxon>Nectriaceae</taxon>
        <taxon>Fusarium</taxon>
        <taxon>Fusarium fujikuroi species complex</taxon>
    </lineage>
</organism>
<keyword evidence="2" id="KW-0732">Signal</keyword>
<dbReference type="EMBL" id="JAAOAO010000269">
    <property type="protein sequence ID" value="KAF5551718.1"/>
    <property type="molecule type" value="Genomic_DNA"/>
</dbReference>
<protein>
    <submittedName>
        <fullName evidence="3">Uncharacterized protein</fullName>
    </submittedName>
</protein>
<keyword evidence="4" id="KW-1185">Reference proteome</keyword>
<feature type="chain" id="PRO_5034308650" evidence="2">
    <location>
        <begin position="18"/>
        <end position="161"/>
    </location>
</feature>
<name>A0A8H5JCJ3_9HYPO</name>
<dbReference type="AlphaFoldDB" id="A0A8H5JCJ3"/>
<proteinExistence type="predicted"/>
<feature type="region of interest" description="Disordered" evidence="1">
    <location>
        <begin position="81"/>
        <end position="100"/>
    </location>
</feature>
<evidence type="ECO:0000313" key="4">
    <source>
        <dbReference type="Proteomes" id="UP000574317"/>
    </source>
</evidence>
<sequence length="161" mass="18236">MGLIGLAICAIMSATDSSKQQPRSSGCCGSRKQQAYLVQQPQLMGPNPDYIVMNSGRSSCHQRKTERRYQKKMQRAERMQLRAEQRAERDYQRAERRQAGVAMVKSGAQRVGMIGSSSSQNVRETRDFHEEPNNGVYEMDAVNQQHVEKDAPPAYDDVVRK</sequence>